<feature type="compositionally biased region" description="Basic and acidic residues" evidence="1">
    <location>
        <begin position="700"/>
        <end position="709"/>
    </location>
</feature>
<evidence type="ECO:0000259" key="2">
    <source>
        <dbReference type="Pfam" id="PF25116"/>
    </source>
</evidence>
<feature type="region of interest" description="Disordered" evidence="1">
    <location>
        <begin position="698"/>
        <end position="719"/>
    </location>
</feature>
<reference evidence="4" key="1">
    <citation type="journal article" date="2021" name="Curr. Microbiol.">
        <title>Complete genome of nocamycin-producing strain Saccharothrix syringae NRRL B-16468 reveals the biosynthetic potential for secondary metabolites.</title>
        <authorList>
            <person name="Mo X."/>
            <person name="Yang S."/>
        </authorList>
    </citation>
    <scope>NUCLEOTIDE SEQUENCE [LARGE SCALE GENOMIC DNA]</scope>
    <source>
        <strain evidence="4">ATCC 51364 / DSM 43886 / JCM 6844 / KCTC 9398 / NBRC 14523 / NRRL B-16468 / INA 2240</strain>
    </source>
</reference>
<evidence type="ECO:0000313" key="4">
    <source>
        <dbReference type="Proteomes" id="UP000325787"/>
    </source>
</evidence>
<dbReference type="OrthoDB" id="53191at2"/>
<sequence>MGPARRHRRLHARHHRFAVLHRGDRPGRRGRRVRRRHRQPGADHGRGRPRGHRGPARMSPVGARLRIPLLVAVTLAVVVITLTSPPPPDPGAATGEPVPAAAPLPAAVKQRVPVRSAHPAGGAPRPGDRVALRQLVVAAGADDAGLATWRAVLDGIGTPYDVLVADREPLTPGRLVGPDGVGRYNGVLLADGGGYAGALDPAEWEALWAYERAYGIRQVALNARPGAFPEDHCLRDGPAGEVGAEPVRLALTPAGTGVFDHLRPEAVVPLTATHLLRAGLAPGCAAEPVLSAPDGVAGVVSRSPDGRERLALTFAAGPDTAATALLGYGLVRWATRGVLLGEQRHWFTVDVDDWFNATTRRRAGGEVELFRLGDRDAVAARDRQRALRARYPVAAGFTLTLPYNGGLFRTGAPATCAGSGTPDPLSSCSKSLVGEFRWVNHTTTHPRLDDTSYEVSRDEIRRNLDIAARGGLPVPPEVLKTPEYSGLGVRNPDPRSTAPPTDVGLAGSNRAMLDAAHDLGVRYVQGNMSFAGHRPGCFNCGTRHPLRPELLVVPDWPTAVAFEATEPEEQVALRAAAAPGRDQSYGQFVDSEADVALRHVMAGSAYAHTLHQGNLREYAPGRSLAFDWVEAVVAGYAALYRVPLEGPDWRALARYVEDRTEHFAELAAGRDAVWDRATGEVAYTADGDRALLLTGVETRPAGDADRSSADEAETYGSDEVSRLGLTRGGRVVLRASPRP</sequence>
<feature type="region of interest" description="Disordered" evidence="1">
    <location>
        <begin position="477"/>
        <end position="505"/>
    </location>
</feature>
<feature type="compositionally biased region" description="Basic residues" evidence="1">
    <location>
        <begin position="28"/>
        <end position="39"/>
    </location>
</feature>
<evidence type="ECO:0000313" key="3">
    <source>
        <dbReference type="EMBL" id="QFZ18349.1"/>
    </source>
</evidence>
<organism evidence="3 4">
    <name type="scientific">Saccharothrix syringae</name>
    <name type="common">Nocardiopsis syringae</name>
    <dbReference type="NCBI Taxonomy" id="103733"/>
    <lineage>
        <taxon>Bacteria</taxon>
        <taxon>Bacillati</taxon>
        <taxon>Actinomycetota</taxon>
        <taxon>Actinomycetes</taxon>
        <taxon>Pseudonocardiales</taxon>
        <taxon>Pseudonocardiaceae</taxon>
        <taxon>Saccharothrix</taxon>
    </lineage>
</organism>
<proteinExistence type="predicted"/>
<dbReference type="Proteomes" id="UP000325787">
    <property type="component" value="Chromosome"/>
</dbReference>
<dbReference type="EMBL" id="CP034550">
    <property type="protein sequence ID" value="QFZ18349.1"/>
    <property type="molecule type" value="Genomic_DNA"/>
</dbReference>
<protein>
    <recommendedName>
        <fullName evidence="2">Agd3 CBM87 domain-containing protein</fullName>
    </recommendedName>
</protein>
<feature type="region of interest" description="Disordered" evidence="1">
    <location>
        <begin position="20"/>
        <end position="60"/>
    </location>
</feature>
<evidence type="ECO:0000256" key="1">
    <source>
        <dbReference type="SAM" id="MobiDB-lite"/>
    </source>
</evidence>
<dbReference type="KEGG" id="ssyi:EKG83_13420"/>
<dbReference type="AlphaFoldDB" id="A0A5Q0GWI9"/>
<dbReference type="Pfam" id="PF25116">
    <property type="entry name" value="CBM87_Agd3"/>
    <property type="match status" value="1"/>
</dbReference>
<keyword evidence="4" id="KW-1185">Reference proteome</keyword>
<feature type="domain" description="Agd3 CBM87" evidence="2">
    <location>
        <begin position="135"/>
        <end position="227"/>
    </location>
</feature>
<dbReference type="InterPro" id="IPR056827">
    <property type="entry name" value="CBM87_Agd3"/>
</dbReference>
<name>A0A5Q0GWI9_SACSY</name>
<gene>
    <name evidence="3" type="ORF">EKG83_13420</name>
</gene>
<accession>A0A5Q0GWI9</accession>